<keyword evidence="2" id="KW-1185">Reference proteome</keyword>
<organism evidence="1 2">
    <name type="scientific">Colletotrichum truncatum</name>
    <name type="common">Anthracnose fungus</name>
    <name type="synonym">Colletotrichum capsici</name>
    <dbReference type="NCBI Taxonomy" id="5467"/>
    <lineage>
        <taxon>Eukaryota</taxon>
        <taxon>Fungi</taxon>
        <taxon>Dikarya</taxon>
        <taxon>Ascomycota</taxon>
        <taxon>Pezizomycotina</taxon>
        <taxon>Sordariomycetes</taxon>
        <taxon>Hypocreomycetidae</taxon>
        <taxon>Glomerellales</taxon>
        <taxon>Glomerellaceae</taxon>
        <taxon>Colletotrichum</taxon>
        <taxon>Colletotrichum truncatum species complex</taxon>
    </lineage>
</organism>
<reference evidence="1 2" key="1">
    <citation type="journal article" date="2020" name="Phytopathology">
        <title>Genome Sequence Resources of Colletotrichum truncatum, C. plurivorum, C. musicola, and C. sojae: Four Species Pathogenic to Soybean (Glycine max).</title>
        <authorList>
            <person name="Rogerio F."/>
            <person name="Boufleur T.R."/>
            <person name="Ciampi-Guillardi M."/>
            <person name="Sukno S.A."/>
            <person name="Thon M.R."/>
            <person name="Massola Junior N.S."/>
            <person name="Baroncelli R."/>
        </authorList>
    </citation>
    <scope>NUCLEOTIDE SEQUENCE [LARGE SCALE GENOMIC DNA]</scope>
    <source>
        <strain evidence="1 2">CMES1059</strain>
    </source>
</reference>
<gene>
    <name evidence="1" type="ORF">CTRU02_211327</name>
</gene>
<sequence length="543" mass="60989">MTSGSLSGEPDAMAGNGTARAGVFLASLTDIHVPPVLYASFAGLFTLFMIVNRFASPKIEDGEPPTLKPTIPFIGHLLGMLRNPTHYMKILQKKNMPIATLPILNGKLYTVWDPLLVQAVFKNKNLSMEPFSLEFSQRELGFGNDFLKLLQTTTMVHDTFEAMHQAMTSTNVRRMNANALGYISGALDEIRIDKPLEVSNSYLWVRNLMTLATTQALYGPDNPFRKDDSLLQEIWTFDEGLAWLMFGVATTVTARRCYQARTRLQAVLNKYYEHNKHLHADAAQITKNRAAALRKHGIPENKTGDIEIVLLHVAVTNTIPALFWFMTQVFTHPELVSLLREEVGPIAQRANNNVTIDISELDETCPLLVSCYRESMRLCNKGLSHRRVLEDTTISDGNGRSYLLKKGCNVEMSQEVCHSLERAWGPDWGTFMPDRFVESKPNKLHDEAEKLRKAAFVPFGGGKHLCPGRNFAFAETMGLMVSLVLGFNVTLLDKEMRPTTEPVKMDRCTLISSIVRPVGNGEGLGVKIERREGWEEVKWHYTS</sequence>
<accession>A0ACC3YRH9</accession>
<comment type="caution">
    <text evidence="1">The sequence shown here is derived from an EMBL/GenBank/DDBJ whole genome shotgun (WGS) entry which is preliminary data.</text>
</comment>
<name>A0ACC3YRH9_COLTU</name>
<evidence type="ECO:0000313" key="2">
    <source>
        <dbReference type="Proteomes" id="UP000805649"/>
    </source>
</evidence>
<dbReference type="Proteomes" id="UP000805649">
    <property type="component" value="Unassembled WGS sequence"/>
</dbReference>
<dbReference type="EMBL" id="VUJX02000007">
    <property type="protein sequence ID" value="KAL0934528.1"/>
    <property type="molecule type" value="Genomic_DNA"/>
</dbReference>
<proteinExistence type="predicted"/>
<protein>
    <submittedName>
        <fullName evidence="1">Uncharacterized protein</fullName>
    </submittedName>
</protein>
<evidence type="ECO:0000313" key="1">
    <source>
        <dbReference type="EMBL" id="KAL0934528.1"/>
    </source>
</evidence>